<reference evidence="1 2" key="1">
    <citation type="submission" date="2017-06" db="EMBL/GenBank/DDBJ databases">
        <title>Neisseria chenwenguii sp. nov., isolated from the intestinal contents of Tibetan Plateau Pika in Yushu, Qinghai Province, China.</title>
        <authorList>
            <person name="Zhang G."/>
        </authorList>
    </citation>
    <scope>NUCLEOTIDE SEQUENCE [LARGE SCALE GENOMIC DNA]</scope>
    <source>
        <strain evidence="1 2">10023</strain>
    </source>
</reference>
<dbReference type="InterPro" id="IPR027843">
    <property type="entry name" value="DUF4440"/>
</dbReference>
<name>A0A220RZC1_9NEIS</name>
<gene>
    <name evidence="1" type="ORF">BG910_01340</name>
</gene>
<evidence type="ECO:0000313" key="2">
    <source>
        <dbReference type="Proteomes" id="UP000198238"/>
    </source>
</evidence>
<dbReference type="InterPro" id="IPR032710">
    <property type="entry name" value="NTF2-like_dom_sf"/>
</dbReference>
<accession>A0A220RZC1</accession>
<dbReference type="Pfam" id="PF14534">
    <property type="entry name" value="DUF4440"/>
    <property type="match status" value="1"/>
</dbReference>
<dbReference type="KEGG" id="nei:BG910_01340"/>
<dbReference type="SUPFAM" id="SSF54427">
    <property type="entry name" value="NTF2-like"/>
    <property type="match status" value="1"/>
</dbReference>
<organism evidence="1 2">
    <name type="scientific">Neisseria chenwenguii</name>
    <dbReference type="NCBI Taxonomy" id="1853278"/>
    <lineage>
        <taxon>Bacteria</taxon>
        <taxon>Pseudomonadati</taxon>
        <taxon>Pseudomonadota</taxon>
        <taxon>Betaproteobacteria</taxon>
        <taxon>Neisseriales</taxon>
        <taxon>Neisseriaceae</taxon>
        <taxon>Neisseria</taxon>
    </lineage>
</organism>
<evidence type="ECO:0000313" key="1">
    <source>
        <dbReference type="EMBL" id="ASK26569.1"/>
    </source>
</evidence>
<dbReference type="Proteomes" id="UP000198238">
    <property type="component" value="Chromosome"/>
</dbReference>
<proteinExistence type="predicted"/>
<dbReference type="EMBL" id="CP022278">
    <property type="protein sequence ID" value="ASK26569.1"/>
    <property type="molecule type" value="Genomic_DNA"/>
</dbReference>
<protein>
    <submittedName>
        <fullName evidence="1">DUF4440 domain-containing protein</fullName>
    </submittedName>
</protein>
<dbReference type="OrthoDB" id="5146008at2"/>
<dbReference type="AlphaFoldDB" id="A0A220RZC1"/>
<dbReference type="Gene3D" id="3.10.450.50">
    <property type="match status" value="1"/>
</dbReference>
<sequence length="146" mass="16637">MIIKGKIFTIIATTFGLCRALFEGSSMQKNHQNRPLVDVYRRLNQAMVEADTAMLSALLTDDFTLTHITGYVQPKQEWLDDIQHGRMCYFHIEEVRVQTLENQVIGRAKTTANIWGAKGTWALQLALDVVEINQAWQVRKAVATLF</sequence>
<keyword evidence="2" id="KW-1185">Reference proteome</keyword>
<dbReference type="RefSeq" id="WP_089035292.1">
    <property type="nucleotide sequence ID" value="NZ_CP022278.1"/>
</dbReference>